<sequence>MPAEMPPDMPPSTEIQLSATASHVFVEHYPGLVYRQFIDGRLFPGGRELHFDLLKPVSPTPTPLVVFVKGGGFQNVHRSRYLPALVPLAQRGITIASVEYRTSNEARFPAPVDDVQHAIRYIRTHAQELNVLTDAIAVWGNSAGGTIAAIIGAAGVGGECGVRAAVSWYGVHDPARSERYRDPDSPIRHAFGPGDDGAAPWPRPSDHVHPGSAPMLLIHGTEDEVVDVEQSQSLARELVKQGVPHELALVKGGRHSFAQMCTRTDALARTFSFLEQHLTTARP</sequence>
<dbReference type="PANTHER" id="PTHR48081:SF13">
    <property type="entry name" value="ALPHA_BETA HYDROLASE"/>
    <property type="match status" value="1"/>
</dbReference>
<dbReference type="SUPFAM" id="SSF53474">
    <property type="entry name" value="alpha/beta-Hydrolases"/>
    <property type="match status" value="1"/>
</dbReference>
<gene>
    <name evidence="3" type="ORF">G5C66_15545</name>
</gene>
<evidence type="ECO:0000256" key="1">
    <source>
        <dbReference type="ARBA" id="ARBA00022801"/>
    </source>
</evidence>
<dbReference type="AlphaFoldDB" id="A0A6M1R2L5"/>
<dbReference type="Pfam" id="PF20434">
    <property type="entry name" value="BD-FAE"/>
    <property type="match status" value="1"/>
</dbReference>
<comment type="caution">
    <text evidence="3">The sequence shown here is derived from an EMBL/GenBank/DDBJ whole genome shotgun (WGS) entry which is preliminary data.</text>
</comment>
<dbReference type="InterPro" id="IPR050300">
    <property type="entry name" value="GDXG_lipolytic_enzyme"/>
</dbReference>
<protein>
    <submittedName>
        <fullName evidence="3">Alpha/beta hydrolase</fullName>
    </submittedName>
</protein>
<dbReference type="GO" id="GO:0016787">
    <property type="term" value="F:hydrolase activity"/>
    <property type="evidence" value="ECO:0007669"/>
    <property type="project" value="UniProtKB-KW"/>
</dbReference>
<dbReference type="Gene3D" id="3.40.50.1820">
    <property type="entry name" value="alpha/beta hydrolase"/>
    <property type="match status" value="1"/>
</dbReference>
<dbReference type="PANTHER" id="PTHR48081">
    <property type="entry name" value="AB HYDROLASE SUPERFAMILY PROTEIN C4A8.06C"/>
    <property type="match status" value="1"/>
</dbReference>
<dbReference type="EMBL" id="JAALAA010000012">
    <property type="protein sequence ID" value="NGN94150.1"/>
    <property type="molecule type" value="Genomic_DNA"/>
</dbReference>
<name>A0A6M1R2L5_9ACTN</name>
<dbReference type="Proteomes" id="UP000483261">
    <property type="component" value="Unassembled WGS sequence"/>
</dbReference>
<evidence type="ECO:0000313" key="4">
    <source>
        <dbReference type="Proteomes" id="UP000483261"/>
    </source>
</evidence>
<evidence type="ECO:0000259" key="2">
    <source>
        <dbReference type="Pfam" id="PF20434"/>
    </source>
</evidence>
<evidence type="ECO:0000313" key="3">
    <source>
        <dbReference type="EMBL" id="NGN94150.1"/>
    </source>
</evidence>
<keyword evidence="4" id="KW-1185">Reference proteome</keyword>
<accession>A0A6M1R2L5</accession>
<proteinExistence type="predicted"/>
<dbReference type="RefSeq" id="WP_165111867.1">
    <property type="nucleotide sequence ID" value="NZ_JAALAA010000012.1"/>
</dbReference>
<keyword evidence="1 3" id="KW-0378">Hydrolase</keyword>
<reference evidence="3 4" key="1">
    <citation type="submission" date="2020-02" db="EMBL/GenBank/DDBJ databases">
        <title>Whole-genome analyses of novel actinobacteria.</title>
        <authorList>
            <person name="Sahin N."/>
        </authorList>
    </citation>
    <scope>NUCLEOTIDE SEQUENCE [LARGE SCALE GENOMIC DNA]</scope>
    <source>
        <strain evidence="3 4">KC13</strain>
    </source>
</reference>
<dbReference type="InterPro" id="IPR049492">
    <property type="entry name" value="BD-FAE-like_dom"/>
</dbReference>
<dbReference type="InterPro" id="IPR029058">
    <property type="entry name" value="AB_hydrolase_fold"/>
</dbReference>
<organism evidence="3 4">
    <name type="scientific">Nocardioides turkmenicus</name>
    <dbReference type="NCBI Taxonomy" id="2711220"/>
    <lineage>
        <taxon>Bacteria</taxon>
        <taxon>Bacillati</taxon>
        <taxon>Actinomycetota</taxon>
        <taxon>Actinomycetes</taxon>
        <taxon>Propionibacteriales</taxon>
        <taxon>Nocardioidaceae</taxon>
        <taxon>Nocardioides</taxon>
    </lineage>
</organism>
<feature type="domain" description="BD-FAE-like" evidence="2">
    <location>
        <begin position="57"/>
        <end position="238"/>
    </location>
</feature>